<feature type="domain" description="TauD/TfdA-like" evidence="5">
    <location>
        <begin position="8"/>
        <end position="206"/>
    </location>
</feature>
<evidence type="ECO:0000256" key="4">
    <source>
        <dbReference type="ARBA" id="ARBA00023002"/>
    </source>
</evidence>
<dbReference type="GO" id="GO:0045329">
    <property type="term" value="P:carnitine biosynthetic process"/>
    <property type="evidence" value="ECO:0007669"/>
    <property type="project" value="UniProtKB-KW"/>
</dbReference>
<dbReference type="Proteomes" id="UP000698800">
    <property type="component" value="Unassembled WGS sequence"/>
</dbReference>
<evidence type="ECO:0000256" key="1">
    <source>
        <dbReference type="ARBA" id="ARBA00001961"/>
    </source>
</evidence>
<comment type="pathway">
    <text evidence="2">Amine and polyamine biosynthesis; carnitine biosynthesis.</text>
</comment>
<dbReference type="PANTHER" id="PTHR10696:SF51">
    <property type="entry name" value="TRIMETHYLLYSINE DIOXYGENASE, MITOCHONDRIAL"/>
    <property type="match status" value="1"/>
</dbReference>
<keyword evidence="7" id="KW-1185">Reference proteome</keyword>
<comment type="caution">
    <text evidence="6">The sequence shown here is derived from an EMBL/GenBank/DDBJ whole genome shotgun (WGS) entry which is preliminary data.</text>
</comment>
<dbReference type="InterPro" id="IPR050411">
    <property type="entry name" value="AlphaKG_dependent_hydroxylases"/>
</dbReference>
<reference evidence="6" key="1">
    <citation type="submission" date="2021-03" db="EMBL/GenBank/DDBJ databases">
        <title>Comparative genomics and phylogenomic investigation of the class Geoglossomycetes provide insights into ecological specialization and systematics.</title>
        <authorList>
            <person name="Melie T."/>
            <person name="Pirro S."/>
            <person name="Miller A.N."/>
            <person name="Quandt A."/>
        </authorList>
    </citation>
    <scope>NUCLEOTIDE SEQUENCE</scope>
    <source>
        <strain evidence="6">GBOQ0MN5Z8</strain>
    </source>
</reference>
<evidence type="ECO:0000256" key="2">
    <source>
        <dbReference type="ARBA" id="ARBA00005022"/>
    </source>
</evidence>
<keyword evidence="3" id="KW-0124">Carnitine biosynthesis</keyword>
<protein>
    <recommendedName>
        <fullName evidence="5">TauD/TfdA-like domain-containing protein</fullName>
    </recommendedName>
</protein>
<proteinExistence type="predicted"/>
<comment type="cofactor">
    <cofactor evidence="1">
        <name>L-ascorbate</name>
        <dbReference type="ChEBI" id="CHEBI:38290"/>
    </cofactor>
</comment>
<evidence type="ECO:0000256" key="3">
    <source>
        <dbReference type="ARBA" id="ARBA00022873"/>
    </source>
</evidence>
<sequence>MASDKGVAEWTSKIREFGFCYVDGCPVSPEKTQELLERIAFIRPTHYGGFYDFTADLSSKDTAYTSLALQAHTDTTYFSDPAGLQMFHLLSHTDGSGGESLLVDGFAAAKILEKEAPSSFKVLSQKPIRTHSSGNEGVSIEPLIFEPVFKSAGESLYRIRWNPSDRATMDSWLDDKSLEDWYEAAWRWSEILRRPSVEYWEQLRPGRPLGAFT</sequence>
<evidence type="ECO:0000259" key="5">
    <source>
        <dbReference type="Pfam" id="PF02668"/>
    </source>
</evidence>
<organism evidence="6 7">
    <name type="scientific">Glutinoglossum americanum</name>
    <dbReference type="NCBI Taxonomy" id="1670608"/>
    <lineage>
        <taxon>Eukaryota</taxon>
        <taxon>Fungi</taxon>
        <taxon>Dikarya</taxon>
        <taxon>Ascomycota</taxon>
        <taxon>Pezizomycotina</taxon>
        <taxon>Geoglossomycetes</taxon>
        <taxon>Geoglossales</taxon>
        <taxon>Geoglossaceae</taxon>
        <taxon>Glutinoglossum</taxon>
    </lineage>
</organism>
<dbReference type="InterPro" id="IPR042098">
    <property type="entry name" value="TauD-like_sf"/>
</dbReference>
<dbReference type="PANTHER" id="PTHR10696">
    <property type="entry name" value="GAMMA-BUTYROBETAINE HYDROXYLASE-RELATED"/>
    <property type="match status" value="1"/>
</dbReference>
<dbReference type="Pfam" id="PF02668">
    <property type="entry name" value="TauD"/>
    <property type="match status" value="1"/>
</dbReference>
<dbReference type="GO" id="GO:0016491">
    <property type="term" value="F:oxidoreductase activity"/>
    <property type="evidence" value="ECO:0007669"/>
    <property type="project" value="UniProtKB-KW"/>
</dbReference>
<dbReference type="SUPFAM" id="SSF51197">
    <property type="entry name" value="Clavaminate synthase-like"/>
    <property type="match status" value="1"/>
</dbReference>
<accession>A0A9P8I3P0</accession>
<dbReference type="AlphaFoldDB" id="A0A9P8I3P0"/>
<evidence type="ECO:0000313" key="7">
    <source>
        <dbReference type="Proteomes" id="UP000698800"/>
    </source>
</evidence>
<gene>
    <name evidence="6" type="ORF">FGG08_002930</name>
</gene>
<dbReference type="Gene3D" id="3.60.130.10">
    <property type="entry name" value="Clavaminate synthase-like"/>
    <property type="match status" value="1"/>
</dbReference>
<dbReference type="EMBL" id="JAGHQL010000048">
    <property type="protein sequence ID" value="KAH0542697.1"/>
    <property type="molecule type" value="Genomic_DNA"/>
</dbReference>
<dbReference type="InterPro" id="IPR003819">
    <property type="entry name" value="TauD/TfdA-like"/>
</dbReference>
<keyword evidence="4" id="KW-0560">Oxidoreductase</keyword>
<evidence type="ECO:0000313" key="6">
    <source>
        <dbReference type="EMBL" id="KAH0542697.1"/>
    </source>
</evidence>
<name>A0A9P8I3P0_9PEZI</name>
<dbReference type="GO" id="GO:0005739">
    <property type="term" value="C:mitochondrion"/>
    <property type="evidence" value="ECO:0007669"/>
    <property type="project" value="TreeGrafter"/>
</dbReference>
<dbReference type="OrthoDB" id="408743at2759"/>